<gene>
    <name evidence="2" type="ORF">M8523_19235</name>
</gene>
<reference evidence="2" key="1">
    <citation type="submission" date="2022-05" db="EMBL/GenBank/DDBJ databases">
        <authorList>
            <person name="Pankratov T."/>
        </authorList>
    </citation>
    <scope>NUCLEOTIDE SEQUENCE</scope>
    <source>
        <strain evidence="2">BP6-180914</strain>
    </source>
</reference>
<evidence type="ECO:0000256" key="1">
    <source>
        <dbReference type="SAM" id="SignalP"/>
    </source>
</evidence>
<dbReference type="RefSeq" id="WP_282586525.1">
    <property type="nucleotide sequence ID" value="NZ_JAMOIM010000013.1"/>
</dbReference>
<name>A0AA42CP78_9HYPH</name>
<proteinExistence type="predicted"/>
<dbReference type="AlphaFoldDB" id="A0AA42CP78"/>
<feature type="chain" id="PRO_5041338708" evidence="1">
    <location>
        <begin position="24"/>
        <end position="98"/>
    </location>
</feature>
<keyword evidence="1" id="KW-0732">Signal</keyword>
<dbReference type="EMBL" id="JAMOIM010000013">
    <property type="protein sequence ID" value="MCW6510157.1"/>
    <property type="molecule type" value="Genomic_DNA"/>
</dbReference>
<keyword evidence="3" id="KW-1185">Reference proteome</keyword>
<protein>
    <submittedName>
        <fullName evidence="2">Uncharacterized protein</fullName>
    </submittedName>
</protein>
<organism evidence="2 3">
    <name type="scientific">Lichenifustis flavocetrariae</name>
    <dbReference type="NCBI Taxonomy" id="2949735"/>
    <lineage>
        <taxon>Bacteria</taxon>
        <taxon>Pseudomonadati</taxon>
        <taxon>Pseudomonadota</taxon>
        <taxon>Alphaproteobacteria</taxon>
        <taxon>Hyphomicrobiales</taxon>
        <taxon>Lichenihabitantaceae</taxon>
        <taxon>Lichenifustis</taxon>
    </lineage>
</organism>
<accession>A0AA42CP78</accession>
<feature type="signal peptide" evidence="1">
    <location>
        <begin position="1"/>
        <end position="23"/>
    </location>
</feature>
<sequence>MRSVKIVVLGALAILTLAGPAMADGGLGFQPPPFLADILQPAPARPYTAVCVAPAAACEVDYMYPIKPGKACWCRSGLFVYSGGVTRPPVPVRPVYKY</sequence>
<evidence type="ECO:0000313" key="3">
    <source>
        <dbReference type="Proteomes" id="UP001165667"/>
    </source>
</evidence>
<evidence type="ECO:0000313" key="2">
    <source>
        <dbReference type="EMBL" id="MCW6510157.1"/>
    </source>
</evidence>
<dbReference type="Proteomes" id="UP001165667">
    <property type="component" value="Unassembled WGS sequence"/>
</dbReference>
<comment type="caution">
    <text evidence="2">The sequence shown here is derived from an EMBL/GenBank/DDBJ whole genome shotgun (WGS) entry which is preliminary data.</text>
</comment>